<dbReference type="KEGG" id="ppm:PPSC2_26510"/>
<proteinExistence type="predicted"/>
<name>A0A0D5ZCS0_PAEPS</name>
<dbReference type="Gene3D" id="3.40.50.2300">
    <property type="match status" value="1"/>
</dbReference>
<evidence type="ECO:0000313" key="1">
    <source>
        <dbReference type="EMBL" id="AKA44356.1"/>
    </source>
</evidence>
<protein>
    <recommendedName>
        <fullName evidence="3">Response regulatory domain-containing protein</fullName>
    </recommendedName>
</protein>
<evidence type="ECO:0008006" key="3">
    <source>
        <dbReference type="Google" id="ProtNLM"/>
    </source>
</evidence>
<dbReference type="RefSeq" id="WP_043886202.1">
    <property type="nucleotide sequence ID" value="NC_014628.2"/>
</dbReference>
<gene>
    <name evidence="1" type="ORF">PPSC2_26510</name>
</gene>
<dbReference type="AlphaFoldDB" id="A0A0D5ZCS0"/>
<dbReference type="EMBL" id="CP002214">
    <property type="protein sequence ID" value="AKA44356.1"/>
    <property type="molecule type" value="Genomic_DNA"/>
</dbReference>
<reference evidence="1 2" key="1">
    <citation type="journal article" date="2011" name="J. Bacteriol.">
        <title>Complete genome sequence of Paenibacillus polymyxa SC2, a strain of plant growth-promoting Rhizobacterium with broad-spectrum antimicrobial activity.</title>
        <authorList>
            <person name="Ma M."/>
            <person name="Wang C."/>
            <person name="Ding Y."/>
            <person name="Li L."/>
            <person name="Shen D."/>
            <person name="Jiang X."/>
            <person name="Guan D."/>
            <person name="Cao F."/>
            <person name="Chen H."/>
            <person name="Feng R."/>
            <person name="Wang X."/>
            <person name="Ge Y."/>
            <person name="Yao L."/>
            <person name="Bing X."/>
            <person name="Yang X."/>
            <person name="Li J."/>
            <person name="Du B."/>
        </authorList>
    </citation>
    <scope>NUCLEOTIDE SEQUENCE [LARGE SCALE GENOMIC DNA]</scope>
    <source>
        <strain evidence="1 2">SC2</strain>
        <plasmid evidence="2">pSC2</plasmid>
    </source>
</reference>
<accession>A0A0D5ZCS0</accession>
<dbReference type="Proteomes" id="UP000006868">
    <property type="component" value="Plasmid pSC2"/>
</dbReference>
<dbReference type="HOGENOM" id="CLU_2013027_0_0_9"/>
<evidence type="ECO:0000313" key="2">
    <source>
        <dbReference type="Proteomes" id="UP000006868"/>
    </source>
</evidence>
<keyword evidence="1" id="KW-0614">Plasmid</keyword>
<organism evidence="1 2">
    <name type="scientific">Paenibacillus polymyxa (strain SC2)</name>
    <name type="common">Bacillus polymyxa</name>
    <dbReference type="NCBI Taxonomy" id="886882"/>
    <lineage>
        <taxon>Bacteria</taxon>
        <taxon>Bacillati</taxon>
        <taxon>Bacillota</taxon>
        <taxon>Bacilli</taxon>
        <taxon>Bacillales</taxon>
        <taxon>Paenibacillaceae</taxon>
        <taxon>Paenibacillus</taxon>
    </lineage>
</organism>
<geneLocation type="plasmid" evidence="1 2">
    <name>pSC2</name>
</geneLocation>
<dbReference type="InterPro" id="IPR011006">
    <property type="entry name" value="CheY-like_superfamily"/>
</dbReference>
<sequence length="123" mass="14041">MRLLIIEDDDHKADKVSHSLEGHVFERARSYNTGLRNVLGKKTVYDRVILDMGLPKFDDGNCYEANCGLLILEEMRRNKIKLPVLIHSSNQFDISNFPNVLGYIVASNDSIVKEVNDFIFLIS</sequence>
<dbReference type="PATRIC" id="fig|886882.15.peg.5590"/>
<dbReference type="SUPFAM" id="SSF52172">
    <property type="entry name" value="CheY-like"/>
    <property type="match status" value="1"/>
</dbReference>